<evidence type="ECO:0008006" key="3">
    <source>
        <dbReference type="Google" id="ProtNLM"/>
    </source>
</evidence>
<dbReference type="SUPFAM" id="SSF52540">
    <property type="entry name" value="P-loop containing nucleoside triphosphate hydrolases"/>
    <property type="match status" value="1"/>
</dbReference>
<dbReference type="OrthoDB" id="288532at2"/>
<dbReference type="EMBL" id="CP004372">
    <property type="protein sequence ID" value="AHM03026.1"/>
    <property type="molecule type" value="Genomic_DNA"/>
</dbReference>
<dbReference type="HOGENOM" id="CLU_094945_1_0_5"/>
<dbReference type="Proteomes" id="UP000019593">
    <property type="component" value="Chromosome"/>
</dbReference>
<sequence>MIYLTAPKILFLKPRKVAGTSLEIALSRFAGPDDIITPITSTDEKARRARGFRGAQNYACKIGEIASDPKGLRRVVTKLEWPRKYRNHIGASDIRDRLGAAAFDGAFKLSIVRNPFDTIVSKYYWSNRHETVGLGFDDWILSERATKCLEQNEAQYFIGDHIVVDFFLRYEAFAEDIAELERQRPALAGLGETFASTRAKGGHRPKKATPAEMFAPHPQRVAEIRARFAWMFERFGYRDTP</sequence>
<dbReference type="InterPro" id="IPR027417">
    <property type="entry name" value="P-loop_NTPase"/>
</dbReference>
<evidence type="ECO:0000313" key="1">
    <source>
        <dbReference type="EMBL" id="AHM03026.1"/>
    </source>
</evidence>
<keyword evidence="2" id="KW-1185">Reference proteome</keyword>
<dbReference type="KEGG" id="red:roselon_00586"/>
<evidence type="ECO:0000313" key="2">
    <source>
        <dbReference type="Proteomes" id="UP000019593"/>
    </source>
</evidence>
<dbReference type="AlphaFoldDB" id="W8S2R4"/>
<proteinExistence type="predicted"/>
<accession>W8S2R4</accession>
<reference evidence="1 2" key="1">
    <citation type="submission" date="2013-03" db="EMBL/GenBank/DDBJ databases">
        <authorList>
            <person name="Fiebig A."/>
            <person name="Goeker M."/>
            <person name="Klenk H.-P.P."/>
        </authorList>
    </citation>
    <scope>NUCLEOTIDE SEQUENCE [LARGE SCALE GENOMIC DNA]</scope>
    <source>
        <strain evidence="2">DSM 19469</strain>
    </source>
</reference>
<dbReference type="eggNOG" id="ENOG5031GC8">
    <property type="taxonomic scope" value="Bacteria"/>
</dbReference>
<protein>
    <recommendedName>
        <fullName evidence="3">Sulfotransferase family protein</fullName>
    </recommendedName>
</protein>
<organism evidence="1 2">
    <name type="scientific">Roseicyclus elongatus DSM 19469</name>
    <dbReference type="NCBI Taxonomy" id="1294273"/>
    <lineage>
        <taxon>Bacteria</taxon>
        <taxon>Pseudomonadati</taxon>
        <taxon>Pseudomonadota</taxon>
        <taxon>Alphaproteobacteria</taxon>
        <taxon>Rhodobacterales</taxon>
        <taxon>Roseobacteraceae</taxon>
        <taxon>Roseicyclus</taxon>
    </lineage>
</organism>
<dbReference type="STRING" id="1294273.roselon_00586"/>
<gene>
    <name evidence="1" type="ORF">roselon_00586</name>
</gene>
<name>W8S2R4_9RHOB</name>
<dbReference type="Gene3D" id="3.40.50.300">
    <property type="entry name" value="P-loop containing nucleotide triphosphate hydrolases"/>
    <property type="match status" value="1"/>
</dbReference>
<dbReference type="RefSeq" id="WP_025310918.1">
    <property type="nucleotide sequence ID" value="NZ_CP004372.1"/>
</dbReference>